<dbReference type="CDD" id="cd11693">
    <property type="entry name" value="HRI1_C_like"/>
    <property type="match status" value="1"/>
</dbReference>
<evidence type="ECO:0000256" key="5">
    <source>
        <dbReference type="ARBA" id="ARBA00022490"/>
    </source>
</evidence>
<keyword evidence="6" id="KW-0539">Nucleus</keyword>
<keyword evidence="5" id="KW-0963">Cytoplasm</keyword>
<evidence type="ECO:0000256" key="2">
    <source>
        <dbReference type="ARBA" id="ARBA00004496"/>
    </source>
</evidence>
<accession>A0A1E4TRG3</accession>
<dbReference type="Gene3D" id="2.40.128.320">
    <property type="entry name" value="Protein HRI1, N-terminal domain"/>
    <property type="match status" value="1"/>
</dbReference>
<dbReference type="STRING" id="669874.A0A1E4TRG3"/>
<dbReference type="GO" id="GO:0005737">
    <property type="term" value="C:cytoplasm"/>
    <property type="evidence" value="ECO:0007669"/>
    <property type="project" value="UniProtKB-SubCell"/>
</dbReference>
<dbReference type="InterPro" id="IPR038744">
    <property type="entry name" value="Hri1_N"/>
</dbReference>
<proteinExistence type="inferred from homology"/>
<dbReference type="EMBL" id="KV454016">
    <property type="protein sequence ID" value="ODV94330.1"/>
    <property type="molecule type" value="Genomic_DNA"/>
</dbReference>
<comment type="similarity">
    <text evidence="3">Belongs to the HRI1 family.</text>
</comment>
<dbReference type="InterPro" id="IPR031818">
    <property type="entry name" value="Hri1"/>
</dbReference>
<evidence type="ECO:0000256" key="3">
    <source>
        <dbReference type="ARBA" id="ARBA00005229"/>
    </source>
</evidence>
<dbReference type="OrthoDB" id="4045395at2759"/>
<protein>
    <recommendedName>
        <fullName evidence="4">Protein HRI1</fullName>
    </recommendedName>
</protein>
<dbReference type="Proteomes" id="UP000094236">
    <property type="component" value="Unassembled WGS sequence"/>
</dbReference>
<evidence type="ECO:0000256" key="1">
    <source>
        <dbReference type="ARBA" id="ARBA00004123"/>
    </source>
</evidence>
<evidence type="ECO:0000256" key="4">
    <source>
        <dbReference type="ARBA" id="ARBA00017063"/>
    </source>
</evidence>
<dbReference type="GO" id="GO:0005634">
    <property type="term" value="C:nucleus"/>
    <property type="evidence" value="ECO:0007669"/>
    <property type="project" value="UniProtKB-SubCell"/>
</dbReference>
<comment type="subcellular location">
    <subcellularLocation>
        <location evidence="2">Cytoplasm</location>
    </subcellularLocation>
    <subcellularLocation>
        <location evidence="1">Nucleus</location>
    </subcellularLocation>
</comment>
<evidence type="ECO:0000256" key="6">
    <source>
        <dbReference type="ARBA" id="ARBA00023242"/>
    </source>
</evidence>
<reference evidence="8" key="1">
    <citation type="submission" date="2016-05" db="EMBL/GenBank/DDBJ databases">
        <title>Comparative genomics of biotechnologically important yeasts.</title>
        <authorList>
            <consortium name="DOE Joint Genome Institute"/>
            <person name="Riley R."/>
            <person name="Haridas S."/>
            <person name="Wolfe K.H."/>
            <person name="Lopes M.R."/>
            <person name="Hittinger C.T."/>
            <person name="Goker M."/>
            <person name="Salamov A."/>
            <person name="Wisecaver J."/>
            <person name="Long T.M."/>
            <person name="Aerts A.L."/>
            <person name="Barry K."/>
            <person name="Choi C."/>
            <person name="Clum A."/>
            <person name="Coughlan A.Y."/>
            <person name="Deshpande S."/>
            <person name="Douglass A.P."/>
            <person name="Hanson S.J."/>
            <person name="Klenk H.-P."/>
            <person name="Labutti K."/>
            <person name="Lapidus A."/>
            <person name="Lindquist E."/>
            <person name="Lipzen A."/>
            <person name="Meier-Kolthoff J.P."/>
            <person name="Ohm R.A."/>
            <person name="Otillar R.P."/>
            <person name="Pangilinan J."/>
            <person name="Peng Y."/>
            <person name="Rokas A."/>
            <person name="Rosa C.A."/>
            <person name="Scheuner C."/>
            <person name="Sibirny A.A."/>
            <person name="Slot J.C."/>
            <person name="Stielow J.B."/>
            <person name="Sun H."/>
            <person name="Kurtzman C.P."/>
            <person name="Blackwell M."/>
            <person name="Grigoriev I.V."/>
            <person name="Jeffries T.W."/>
        </authorList>
    </citation>
    <scope>NUCLEOTIDE SEQUENCE [LARGE SCALE GENOMIC DNA]</scope>
    <source>
        <strain evidence="8">NRRL Y-2460</strain>
    </source>
</reference>
<dbReference type="InterPro" id="IPR043047">
    <property type="entry name" value="Hri1_N_sf"/>
</dbReference>
<dbReference type="Pfam" id="PF16815">
    <property type="entry name" value="HRI1"/>
    <property type="match status" value="1"/>
</dbReference>
<dbReference type="CDD" id="cd11692">
    <property type="entry name" value="HRI1_N_like"/>
    <property type="match status" value="1"/>
</dbReference>
<sequence>MTVVSKRVSIQWPPEDASEPTTTMVFTAPSDKFVDLRPLKIPQTEKEEKFPFEWAIVGYEQVLPENKIQFHHTMDSRLVNEIYYAKKNNLLLPSTEDTPDIGHFTTLPNGDKREDGEMLNIATGKIQPYIEIWRSLDLTRATPDSPIAASEQQDVPTVKCIVLEVNDDIYEGRFIIIGNWAQGILNNKKTDYNENYSSSMSCIRVYFRNNKWEPLVEYGIDIEKFPVGFTGKIGDYQGIWKCIELS</sequence>
<keyword evidence="8" id="KW-1185">Reference proteome</keyword>
<evidence type="ECO:0000313" key="7">
    <source>
        <dbReference type="EMBL" id="ODV94330.1"/>
    </source>
</evidence>
<dbReference type="AlphaFoldDB" id="A0A1E4TRG3"/>
<dbReference type="Gene3D" id="2.40.128.310">
    <property type="entry name" value="Protein HRI1, C-terminal domain"/>
    <property type="match status" value="1"/>
</dbReference>
<gene>
    <name evidence="7" type="ORF">PACTADRAFT_86518</name>
</gene>
<evidence type="ECO:0000313" key="8">
    <source>
        <dbReference type="Proteomes" id="UP000094236"/>
    </source>
</evidence>
<organism evidence="7 8">
    <name type="scientific">Pachysolen tannophilus NRRL Y-2460</name>
    <dbReference type="NCBI Taxonomy" id="669874"/>
    <lineage>
        <taxon>Eukaryota</taxon>
        <taxon>Fungi</taxon>
        <taxon>Dikarya</taxon>
        <taxon>Ascomycota</taxon>
        <taxon>Saccharomycotina</taxon>
        <taxon>Pichiomycetes</taxon>
        <taxon>Pachysolenaceae</taxon>
        <taxon>Pachysolen</taxon>
    </lineage>
</organism>
<name>A0A1E4TRG3_PACTA</name>